<dbReference type="Proteomes" id="UP000241566">
    <property type="component" value="Unassembled WGS sequence"/>
</dbReference>
<comment type="caution">
    <text evidence="1">The sequence shown here is derived from an EMBL/GenBank/DDBJ whole genome shotgun (WGS) entry which is preliminary data.</text>
</comment>
<protein>
    <recommendedName>
        <fullName evidence="3">Integrase</fullName>
    </recommendedName>
</protein>
<evidence type="ECO:0008006" key="3">
    <source>
        <dbReference type="Google" id="ProtNLM"/>
    </source>
</evidence>
<organism evidence="1 2">
    <name type="scientific">Photobacterium leiognathi</name>
    <dbReference type="NCBI Taxonomy" id="553611"/>
    <lineage>
        <taxon>Bacteria</taxon>
        <taxon>Pseudomonadati</taxon>
        <taxon>Pseudomonadota</taxon>
        <taxon>Gammaproteobacteria</taxon>
        <taxon>Vibrionales</taxon>
        <taxon>Vibrionaceae</taxon>
        <taxon>Photobacterium</taxon>
    </lineage>
</organism>
<dbReference type="EMBL" id="PYOI01000001">
    <property type="protein sequence ID" value="PSV86556.1"/>
    <property type="molecule type" value="Genomic_DNA"/>
</dbReference>
<sequence length="274" mass="31956">MSNELTMSFLTALLVLVGIAQIRMLFSQKHQNQLALLQDYRNRWWGLKKQWARTVYIGRGEKDYYQVADQVQLTELEQLKGDYSLSAPTVWALESVRGVSNIFSDICIRILQGHLDIKDVYPIFGSELLRQGRPLRVLLDVYYPQNHDPMESRAHRGIRREVQDWLVYHDGIRRRCLILIDLLWAEGVRLGDICPTDIKKAAIAKVHTANKINNRLGEETRKVNGSMSLIRIVKLKSHLKNAQYRKGFWENGLDEVELDEREKKWEAMLLRESV</sequence>
<proteinExistence type="predicted"/>
<gene>
    <name evidence="1" type="ORF">CTM94_01760</name>
</gene>
<accession>A0ABX5GL18</accession>
<name>A0ABX5GL18_PHOLE</name>
<reference evidence="1 2" key="1">
    <citation type="submission" date="2018-01" db="EMBL/GenBank/DDBJ databases">
        <title>Whole genome sequencing of Histamine producing bacteria.</title>
        <authorList>
            <person name="Butler K."/>
        </authorList>
    </citation>
    <scope>NUCLEOTIDE SEQUENCE [LARGE SCALE GENOMIC DNA]</scope>
    <source>
        <strain evidence="1 2">ATCC 25521</strain>
    </source>
</reference>
<keyword evidence="2" id="KW-1185">Reference proteome</keyword>
<evidence type="ECO:0000313" key="2">
    <source>
        <dbReference type="Proteomes" id="UP000241566"/>
    </source>
</evidence>
<evidence type="ECO:0000313" key="1">
    <source>
        <dbReference type="EMBL" id="PSV86556.1"/>
    </source>
</evidence>
<dbReference type="RefSeq" id="WP_045062432.1">
    <property type="nucleotide sequence ID" value="NZ_CP131599.1"/>
</dbReference>